<keyword evidence="4" id="KW-1185">Reference proteome</keyword>
<evidence type="ECO:0000313" key="4">
    <source>
        <dbReference type="Proteomes" id="UP000446658"/>
    </source>
</evidence>
<comment type="caution">
    <text evidence="3">The sequence shown here is derived from an EMBL/GenBank/DDBJ whole genome shotgun (WGS) entry which is preliminary data.</text>
</comment>
<dbReference type="EMBL" id="WLYX01000001">
    <property type="protein sequence ID" value="MTD33523.1"/>
    <property type="molecule type" value="Genomic_DNA"/>
</dbReference>
<reference evidence="3 4" key="1">
    <citation type="submission" date="2019-11" db="EMBL/GenBank/DDBJ databases">
        <title>Draft genome sequence of Paludibacterium sp. dN18-1.</title>
        <authorList>
            <person name="Im W.-T."/>
        </authorList>
    </citation>
    <scope>NUCLEOTIDE SEQUENCE [LARGE SCALE GENOMIC DNA]</scope>
    <source>
        <strain evidence="4">dN 18-1</strain>
    </source>
</reference>
<comment type="function">
    <text evidence="2">An aminoacyl-tRNA editing enzyme that deacylates mischarged D-aminoacyl-tRNAs. Also deacylates mischarged glycyl-tRNA(Ala), protecting cells against glycine mischarging by AlaRS. Acts via tRNA-based rather than protein-based catalysis; rejects L-amino acids rather than detecting D-amino acids in the active site. By recycling D-aminoacyl-tRNA to D-amino acids and free tRNA molecules, this enzyme counteracts the toxicity associated with the formation of D-aminoacyl-tRNA entities in vivo and helps enforce protein L-homochirality.</text>
</comment>
<dbReference type="SUPFAM" id="SSF69500">
    <property type="entry name" value="DTD-like"/>
    <property type="match status" value="1"/>
</dbReference>
<dbReference type="HAMAP" id="MF_00518">
    <property type="entry name" value="Deacylase_Dtd"/>
    <property type="match status" value="1"/>
</dbReference>
<comment type="subcellular location">
    <subcellularLocation>
        <location evidence="2">Cytoplasm</location>
    </subcellularLocation>
</comment>
<dbReference type="AlphaFoldDB" id="A0A844GAS9"/>
<feature type="short sequence motif" description="Gly-cisPro motif, important for rejection of L-amino acids" evidence="2">
    <location>
        <begin position="138"/>
        <end position="139"/>
    </location>
</feature>
<dbReference type="Pfam" id="PF02580">
    <property type="entry name" value="Tyr_Deacylase"/>
    <property type="match status" value="1"/>
</dbReference>
<dbReference type="InterPro" id="IPR023509">
    <property type="entry name" value="DTD-like_sf"/>
</dbReference>
<protein>
    <recommendedName>
        <fullName evidence="2">D-aminoacyl-tRNA deacylase</fullName>
        <shortName evidence="2">DTD</shortName>
        <ecNumber evidence="2">3.1.1.96</ecNumber>
    </recommendedName>
    <alternativeName>
        <fullName evidence="2">Gly-tRNA(Ala) deacylase</fullName>
        <ecNumber evidence="2">3.1.1.-</ecNumber>
    </alternativeName>
</protein>
<sequence length="150" mass="16016">MRVLLQRVREASVTVDGKVSGAIGPGLLLLVGVEASDGDADIEWLVRKVSQLRIFNDDAGVMNRSVLEQGGEVLAVSQFTLFASVKKGNRPSYSRAAKGEISRPRFEQFVAGLAETLGKPVATGVFGADMQVALTNDGPVTIWLDSQQAE</sequence>
<dbReference type="GO" id="GO:0000049">
    <property type="term" value="F:tRNA binding"/>
    <property type="evidence" value="ECO:0007669"/>
    <property type="project" value="UniProtKB-UniRule"/>
</dbReference>
<dbReference type="NCBIfam" id="TIGR00256">
    <property type="entry name" value="D-aminoacyl-tRNA deacylase"/>
    <property type="match status" value="1"/>
</dbReference>
<comment type="similarity">
    <text evidence="1 2">Belongs to the DTD family.</text>
</comment>
<name>A0A844GAS9_9NEIS</name>
<organism evidence="3 4">
    <name type="scientific">Paludibacterium denitrificans</name>
    <dbReference type="NCBI Taxonomy" id="2675226"/>
    <lineage>
        <taxon>Bacteria</taxon>
        <taxon>Pseudomonadati</taxon>
        <taxon>Pseudomonadota</taxon>
        <taxon>Betaproteobacteria</taxon>
        <taxon>Neisseriales</taxon>
        <taxon>Chromobacteriaceae</taxon>
        <taxon>Paludibacterium</taxon>
    </lineage>
</organism>
<dbReference type="PANTHER" id="PTHR10472:SF5">
    <property type="entry name" value="D-AMINOACYL-TRNA DEACYLASE 1"/>
    <property type="match status" value="1"/>
</dbReference>
<keyword evidence="2 3" id="KW-0378">Hydrolase</keyword>
<comment type="subunit">
    <text evidence="2">Homodimer.</text>
</comment>
<dbReference type="GO" id="GO:0106026">
    <property type="term" value="F:Gly-tRNA(Ala) deacylase activity"/>
    <property type="evidence" value="ECO:0007669"/>
    <property type="project" value="UniProtKB-UniRule"/>
</dbReference>
<evidence type="ECO:0000313" key="3">
    <source>
        <dbReference type="EMBL" id="MTD33523.1"/>
    </source>
</evidence>
<keyword evidence="2" id="KW-0963">Cytoplasm</keyword>
<dbReference type="GO" id="GO:0043908">
    <property type="term" value="F:Ser(Gly)-tRNA(Ala) hydrolase activity"/>
    <property type="evidence" value="ECO:0007669"/>
    <property type="project" value="UniProtKB-UniRule"/>
</dbReference>
<dbReference type="GO" id="GO:0019478">
    <property type="term" value="P:D-amino acid catabolic process"/>
    <property type="evidence" value="ECO:0007669"/>
    <property type="project" value="UniProtKB-UniRule"/>
</dbReference>
<proteinExistence type="inferred from homology"/>
<gene>
    <name evidence="2" type="primary">dtd</name>
    <name evidence="3" type="ORF">GKE73_12030</name>
</gene>
<comment type="catalytic activity">
    <reaction evidence="2">
        <text>a D-aminoacyl-tRNA + H2O = a tRNA + a D-alpha-amino acid + H(+)</text>
        <dbReference type="Rhea" id="RHEA:13953"/>
        <dbReference type="Rhea" id="RHEA-COMP:10123"/>
        <dbReference type="Rhea" id="RHEA-COMP:10124"/>
        <dbReference type="ChEBI" id="CHEBI:15377"/>
        <dbReference type="ChEBI" id="CHEBI:15378"/>
        <dbReference type="ChEBI" id="CHEBI:59871"/>
        <dbReference type="ChEBI" id="CHEBI:78442"/>
        <dbReference type="ChEBI" id="CHEBI:79333"/>
        <dbReference type="EC" id="3.1.1.96"/>
    </reaction>
</comment>
<keyword evidence="2" id="KW-0820">tRNA-binding</keyword>
<dbReference type="PANTHER" id="PTHR10472">
    <property type="entry name" value="D-TYROSYL-TRNA TYR DEACYLASE"/>
    <property type="match status" value="1"/>
</dbReference>
<comment type="catalytic activity">
    <reaction evidence="2">
        <text>glycyl-tRNA(Ala) + H2O = tRNA(Ala) + glycine + H(+)</text>
        <dbReference type="Rhea" id="RHEA:53744"/>
        <dbReference type="Rhea" id="RHEA-COMP:9657"/>
        <dbReference type="Rhea" id="RHEA-COMP:13640"/>
        <dbReference type="ChEBI" id="CHEBI:15377"/>
        <dbReference type="ChEBI" id="CHEBI:15378"/>
        <dbReference type="ChEBI" id="CHEBI:57305"/>
        <dbReference type="ChEBI" id="CHEBI:78442"/>
        <dbReference type="ChEBI" id="CHEBI:78522"/>
    </reaction>
</comment>
<accession>A0A844GAS9</accession>
<dbReference type="FunFam" id="3.50.80.10:FF:000001">
    <property type="entry name" value="D-aminoacyl-tRNA deacylase"/>
    <property type="match status" value="1"/>
</dbReference>
<evidence type="ECO:0000256" key="2">
    <source>
        <dbReference type="HAMAP-Rule" id="MF_00518"/>
    </source>
</evidence>
<dbReference type="EC" id="3.1.1.96" evidence="2"/>
<dbReference type="GO" id="GO:0051500">
    <property type="term" value="F:D-tyrosyl-tRNA(Tyr) deacylase activity"/>
    <property type="evidence" value="ECO:0007669"/>
    <property type="project" value="TreeGrafter"/>
</dbReference>
<dbReference type="GO" id="GO:0005737">
    <property type="term" value="C:cytoplasm"/>
    <property type="evidence" value="ECO:0007669"/>
    <property type="project" value="UniProtKB-SubCell"/>
</dbReference>
<dbReference type="EC" id="3.1.1.-" evidence="2"/>
<dbReference type="InterPro" id="IPR003732">
    <property type="entry name" value="Daa-tRNA_deacyls_DTD"/>
</dbReference>
<dbReference type="RefSeq" id="WP_230370521.1">
    <property type="nucleotide sequence ID" value="NZ_WLYX01000001.1"/>
</dbReference>
<comment type="domain">
    <text evidence="2">A Gly-cisPro motif from one monomer fits into the active site of the other monomer to allow specific chiral rejection of L-amino acids.</text>
</comment>
<dbReference type="Gene3D" id="3.50.80.10">
    <property type="entry name" value="D-tyrosyl-tRNA(Tyr) deacylase"/>
    <property type="match status" value="1"/>
</dbReference>
<keyword evidence="2" id="KW-0694">RNA-binding</keyword>
<dbReference type="Proteomes" id="UP000446658">
    <property type="component" value="Unassembled WGS sequence"/>
</dbReference>
<evidence type="ECO:0000256" key="1">
    <source>
        <dbReference type="ARBA" id="ARBA00009673"/>
    </source>
</evidence>